<gene>
    <name evidence="1" type="ORF">VNI00_010998</name>
</gene>
<evidence type="ECO:0000313" key="2">
    <source>
        <dbReference type="Proteomes" id="UP001383192"/>
    </source>
</evidence>
<name>A0AAW0CGT7_9AGAR</name>
<accession>A0AAW0CGT7</accession>
<sequence>MAASSFEFCSTPAANIAGMENLWDIAWRDQNRDELYETKPEQDILILKRFFDFGTAQPEKIVVREEYLHALRDMIIYFTGVTHFKTPYKKEDWEWCRWFVGEDEKTQADGATKVQKQEQEGEDMAMMDDEGERGAEKLDLEGIANSMDQPLFFPHQTFFMTGIPGIGKTLWLYFVLVERLLQNLPTYFQYEPDHTYFWNENGVFRIAVKDLGPTDIPNDVRYLIDLNADVFEVPRLLKASLCRIIISARYNQFEWFRKKASLRGLQWIMKPTPHRELLIMKECQPDQNWTRTFSEISARDASPMAYKDQLREEMESLNLNLDWLIFTMFTFHEQRRQAEDLSYRVIGLFPGPGRSSARFNVYSFDLFWVVKNVFASEWNARESEIYEKFRSSPTTYGLARYILEDKNRLAEEEKTVVRRHQS</sequence>
<comment type="caution">
    <text evidence="1">The sequence shown here is derived from an EMBL/GenBank/DDBJ whole genome shotgun (WGS) entry which is preliminary data.</text>
</comment>
<reference evidence="1 2" key="1">
    <citation type="submission" date="2024-01" db="EMBL/GenBank/DDBJ databases">
        <title>A draft genome for a cacao thread blight-causing isolate of Paramarasmius palmivorus.</title>
        <authorList>
            <person name="Baruah I.K."/>
            <person name="Bukari Y."/>
            <person name="Amoako-Attah I."/>
            <person name="Meinhardt L.W."/>
            <person name="Bailey B.A."/>
            <person name="Cohen S.P."/>
        </authorList>
    </citation>
    <scope>NUCLEOTIDE SEQUENCE [LARGE SCALE GENOMIC DNA]</scope>
    <source>
        <strain evidence="1 2">GH-12</strain>
    </source>
</reference>
<organism evidence="1 2">
    <name type="scientific">Paramarasmius palmivorus</name>
    <dbReference type="NCBI Taxonomy" id="297713"/>
    <lineage>
        <taxon>Eukaryota</taxon>
        <taxon>Fungi</taxon>
        <taxon>Dikarya</taxon>
        <taxon>Basidiomycota</taxon>
        <taxon>Agaricomycotina</taxon>
        <taxon>Agaricomycetes</taxon>
        <taxon>Agaricomycetidae</taxon>
        <taxon>Agaricales</taxon>
        <taxon>Marasmiineae</taxon>
        <taxon>Marasmiaceae</taxon>
        <taxon>Paramarasmius</taxon>
    </lineage>
</organism>
<keyword evidence="2" id="KW-1185">Reference proteome</keyword>
<dbReference type="Proteomes" id="UP001383192">
    <property type="component" value="Unassembled WGS sequence"/>
</dbReference>
<protein>
    <submittedName>
        <fullName evidence="1">Uncharacterized protein</fullName>
    </submittedName>
</protein>
<dbReference type="AlphaFoldDB" id="A0AAW0CGT7"/>
<evidence type="ECO:0000313" key="1">
    <source>
        <dbReference type="EMBL" id="KAK7037506.1"/>
    </source>
</evidence>
<dbReference type="EMBL" id="JAYKXP010000046">
    <property type="protein sequence ID" value="KAK7037506.1"/>
    <property type="molecule type" value="Genomic_DNA"/>
</dbReference>
<proteinExistence type="predicted"/>